<accession>A0A7J0CIW5</accession>
<feature type="compositionally biased region" description="Pro residues" evidence="1">
    <location>
        <begin position="177"/>
        <end position="190"/>
    </location>
</feature>
<sequence length="190" mass="21229">MRPDFDRELIPRDDALHLIGALNVMKDKAHNAAHQWELLDEDGRVPAAPSYTVLLQHATDAQDLSREVLRLTSEFARSPHHTTRDGSTVLKKLASATTASSHAPPYFAKTAEYALSLLRSTTPADRQYLSNNMVHDHATGRSYLRRTSESLRDAAKELHDHLGFQRFLAQLTRQESPPAPPAPRPGGRPR</sequence>
<dbReference type="RefSeq" id="WP_190167699.1">
    <property type="nucleotide sequence ID" value="NZ_BMUG01000008.1"/>
</dbReference>
<feature type="region of interest" description="Disordered" evidence="1">
    <location>
        <begin position="170"/>
        <end position="190"/>
    </location>
</feature>
<comment type="caution">
    <text evidence="2">The sequence shown here is derived from an EMBL/GenBank/DDBJ whole genome shotgun (WGS) entry which is preliminary data.</text>
</comment>
<evidence type="ECO:0000313" key="3">
    <source>
        <dbReference type="Proteomes" id="UP000498740"/>
    </source>
</evidence>
<protein>
    <submittedName>
        <fullName evidence="2">Uncharacterized protein</fullName>
    </submittedName>
</protein>
<name>A0A7J0CIW5_STRMI</name>
<evidence type="ECO:0000313" key="2">
    <source>
        <dbReference type="EMBL" id="GFN02218.1"/>
    </source>
</evidence>
<gene>
    <name evidence="2" type="ORF">Smic_07740</name>
</gene>
<dbReference type="AlphaFoldDB" id="A0A7J0CIW5"/>
<evidence type="ECO:0000256" key="1">
    <source>
        <dbReference type="SAM" id="MobiDB-lite"/>
    </source>
</evidence>
<reference evidence="2 3" key="1">
    <citation type="submission" date="2020-05" db="EMBL/GenBank/DDBJ databases">
        <title>Whole genome shotgun sequence of Streptomyces microflavus NBRC 13062.</title>
        <authorList>
            <person name="Komaki H."/>
            <person name="Tamura T."/>
        </authorList>
    </citation>
    <scope>NUCLEOTIDE SEQUENCE [LARGE SCALE GENOMIC DNA]</scope>
    <source>
        <strain evidence="2 3">NBRC 13062</strain>
    </source>
</reference>
<dbReference type="Proteomes" id="UP000498740">
    <property type="component" value="Unassembled WGS sequence"/>
</dbReference>
<dbReference type="EMBL" id="BLWD01000001">
    <property type="protein sequence ID" value="GFN02218.1"/>
    <property type="molecule type" value="Genomic_DNA"/>
</dbReference>
<organism evidence="2 3">
    <name type="scientific">Streptomyces microflavus</name>
    <name type="common">Streptomyces lipmanii</name>
    <dbReference type="NCBI Taxonomy" id="1919"/>
    <lineage>
        <taxon>Bacteria</taxon>
        <taxon>Bacillati</taxon>
        <taxon>Actinomycetota</taxon>
        <taxon>Actinomycetes</taxon>
        <taxon>Kitasatosporales</taxon>
        <taxon>Streptomycetaceae</taxon>
        <taxon>Streptomyces</taxon>
    </lineage>
</organism>
<proteinExistence type="predicted"/>